<proteinExistence type="inferred from homology"/>
<name>A0A1Y5PZ64_9SPHN</name>
<dbReference type="InterPro" id="IPR035901">
    <property type="entry name" value="GIY-YIG_endonuc_sf"/>
</dbReference>
<dbReference type="SUPFAM" id="SSF82771">
    <property type="entry name" value="GIY-YIG endonuclease"/>
    <property type="match status" value="1"/>
</dbReference>
<organism evidence="4">
    <name type="scientific">uncultured Sphingopyxis sp</name>
    <dbReference type="NCBI Taxonomy" id="310581"/>
    <lineage>
        <taxon>Bacteria</taxon>
        <taxon>Pseudomonadati</taxon>
        <taxon>Pseudomonadota</taxon>
        <taxon>Alphaproteobacteria</taxon>
        <taxon>Sphingomonadales</taxon>
        <taxon>Sphingomonadaceae</taxon>
        <taxon>Sphingopyxis</taxon>
        <taxon>environmental samples</taxon>
    </lineage>
</organism>
<dbReference type="AlphaFoldDB" id="A0A1Y5PZ64"/>
<feature type="domain" description="GIY-YIG" evidence="3">
    <location>
        <begin position="30"/>
        <end position="107"/>
    </location>
</feature>
<protein>
    <recommendedName>
        <fullName evidence="3">GIY-YIG domain-containing protein</fullName>
    </recommendedName>
</protein>
<dbReference type="PANTHER" id="PTHR34477:SF5">
    <property type="entry name" value="BSL5627 PROTEIN"/>
    <property type="match status" value="1"/>
</dbReference>
<feature type="region of interest" description="Disordered" evidence="2">
    <location>
        <begin position="1"/>
        <end position="25"/>
    </location>
</feature>
<dbReference type="Gene3D" id="3.40.1440.10">
    <property type="entry name" value="GIY-YIG endonuclease"/>
    <property type="match status" value="1"/>
</dbReference>
<dbReference type="CDD" id="cd10448">
    <property type="entry name" value="GIY-YIG_unchar_3"/>
    <property type="match status" value="1"/>
</dbReference>
<sequence length="142" mass="16137">MSPRRRGPIATLHGPPPSRGSTEGRSEMVRPGFVYIMASRKNGTIYIGVTSDLPQRIWQHREGMIEGFTKEYGCKLLVWFEAFESIHDARQFEARMKKWNRRGRSAASRSATPSGPICLKRLFETPQEMGPCLRRGTASLRL</sequence>
<evidence type="ECO:0000256" key="2">
    <source>
        <dbReference type="SAM" id="MobiDB-lite"/>
    </source>
</evidence>
<dbReference type="InterPro" id="IPR050190">
    <property type="entry name" value="UPF0213_domain"/>
</dbReference>
<dbReference type="PROSITE" id="PS50164">
    <property type="entry name" value="GIY_YIG"/>
    <property type="match status" value="1"/>
</dbReference>
<comment type="similarity">
    <text evidence="1">Belongs to the UPF0213 family.</text>
</comment>
<reference evidence="4" key="1">
    <citation type="submission" date="2016-03" db="EMBL/GenBank/DDBJ databases">
        <authorList>
            <person name="Ploux O."/>
        </authorList>
    </citation>
    <scope>NUCLEOTIDE SEQUENCE</scope>
    <source>
        <strain evidence="4">UC10</strain>
    </source>
</reference>
<dbReference type="PANTHER" id="PTHR34477">
    <property type="entry name" value="UPF0213 PROTEIN YHBQ"/>
    <property type="match status" value="1"/>
</dbReference>
<gene>
    <name evidence="4" type="ORF">SPPYR_2755</name>
</gene>
<evidence type="ECO:0000256" key="1">
    <source>
        <dbReference type="ARBA" id="ARBA00007435"/>
    </source>
</evidence>
<accession>A0A1Y5PZ64</accession>
<dbReference type="EMBL" id="LT598653">
    <property type="protein sequence ID" value="SBV33875.1"/>
    <property type="molecule type" value="Genomic_DNA"/>
</dbReference>
<dbReference type="InterPro" id="IPR000305">
    <property type="entry name" value="GIY-YIG_endonuc"/>
</dbReference>
<evidence type="ECO:0000313" key="4">
    <source>
        <dbReference type="EMBL" id="SBV33875.1"/>
    </source>
</evidence>
<dbReference type="KEGG" id="sphu:SPPYR_2755"/>
<evidence type="ECO:0000259" key="3">
    <source>
        <dbReference type="PROSITE" id="PS50164"/>
    </source>
</evidence>
<dbReference type="Pfam" id="PF01541">
    <property type="entry name" value="GIY-YIG"/>
    <property type="match status" value="1"/>
</dbReference>